<reference evidence="1" key="1">
    <citation type="journal article" date="2021" name="New Phytol.">
        <title>Evolutionary innovations through gain and loss of genes in the ectomycorrhizal Boletales.</title>
        <authorList>
            <person name="Wu G."/>
            <person name="Miyauchi S."/>
            <person name="Morin E."/>
            <person name="Kuo A."/>
            <person name="Drula E."/>
            <person name="Varga T."/>
            <person name="Kohler A."/>
            <person name="Feng B."/>
            <person name="Cao Y."/>
            <person name="Lipzen A."/>
            <person name="Daum C."/>
            <person name="Hundley H."/>
            <person name="Pangilinan J."/>
            <person name="Johnson J."/>
            <person name="Barry K."/>
            <person name="LaButti K."/>
            <person name="Ng V."/>
            <person name="Ahrendt S."/>
            <person name="Min B."/>
            <person name="Choi I.G."/>
            <person name="Park H."/>
            <person name="Plett J.M."/>
            <person name="Magnuson J."/>
            <person name="Spatafora J.W."/>
            <person name="Nagy L.G."/>
            <person name="Henrissat B."/>
            <person name="Grigoriev I.V."/>
            <person name="Yang Z.L."/>
            <person name="Xu J."/>
            <person name="Martin F.M."/>
        </authorList>
    </citation>
    <scope>NUCLEOTIDE SEQUENCE</scope>
    <source>
        <strain evidence="1">ATCC 28755</strain>
    </source>
</reference>
<evidence type="ECO:0000313" key="2">
    <source>
        <dbReference type="Proteomes" id="UP000790377"/>
    </source>
</evidence>
<proteinExistence type="predicted"/>
<sequence length="499" mass="56420">MTSATHIRCKISTLGLWKTLARPENGHIARKVRTLEINADVPIGMTEARIPDLIPTELALDNISFAAEEARDDGSALEREFIGALAQMTSLENFIWKRTPGPLITGEFGVWSTLSRLGAKSIRLVDNKLDDEGTPFALDVKEFFQLRNLTTLDLRTFALNDLDNEPDRGRFQSLQTLLIEHLPNIEHLNLDFCTNCSEINVSELLTQARWSRLKEITFLDAYCTPEALNAFLTAHPTIITLRLSAMMCGRRWAEIDLPEGALPNLLHLNCPSYDAARILARPSTRPLYLLTGVEVHANIKLKDYYYDYDGAEDEDAELDDAVIPSPWREEFLRNIKQHTGITHLALYEHDGGDEVELLSKTMPQLQWIDVGSVREGSIASPTISQWAHVLAEFKDIRTINMQPSIQKSLELFSLKCRNLQTFEDWNHVHTCRRKRENGCDQVAWEVCPRSRDSEVDTGGSQDKPYPSANFARVTLRRLGGPCVPGPIARAVFYVGRPLW</sequence>
<keyword evidence="2" id="KW-1185">Reference proteome</keyword>
<organism evidence="1 2">
    <name type="scientific">Hygrophoropsis aurantiaca</name>
    <dbReference type="NCBI Taxonomy" id="72124"/>
    <lineage>
        <taxon>Eukaryota</taxon>
        <taxon>Fungi</taxon>
        <taxon>Dikarya</taxon>
        <taxon>Basidiomycota</taxon>
        <taxon>Agaricomycotina</taxon>
        <taxon>Agaricomycetes</taxon>
        <taxon>Agaricomycetidae</taxon>
        <taxon>Boletales</taxon>
        <taxon>Coniophorineae</taxon>
        <taxon>Hygrophoropsidaceae</taxon>
        <taxon>Hygrophoropsis</taxon>
    </lineage>
</organism>
<name>A0ACB7ZUK1_9AGAM</name>
<protein>
    <submittedName>
        <fullName evidence="1">Uncharacterized protein</fullName>
    </submittedName>
</protein>
<accession>A0ACB7ZUK1</accession>
<comment type="caution">
    <text evidence="1">The sequence shown here is derived from an EMBL/GenBank/DDBJ whole genome shotgun (WGS) entry which is preliminary data.</text>
</comment>
<evidence type="ECO:0000313" key="1">
    <source>
        <dbReference type="EMBL" id="KAH7904740.1"/>
    </source>
</evidence>
<dbReference type="EMBL" id="MU268375">
    <property type="protein sequence ID" value="KAH7904740.1"/>
    <property type="molecule type" value="Genomic_DNA"/>
</dbReference>
<gene>
    <name evidence="1" type="ORF">BJ138DRAFT_1166016</name>
</gene>
<dbReference type="Proteomes" id="UP000790377">
    <property type="component" value="Unassembled WGS sequence"/>
</dbReference>